<keyword evidence="1" id="KW-1133">Transmembrane helix</keyword>
<evidence type="ECO:0000256" key="1">
    <source>
        <dbReference type="SAM" id="Phobius"/>
    </source>
</evidence>
<dbReference type="Proteomes" id="UP000194577">
    <property type="component" value="Unassembled WGS sequence"/>
</dbReference>
<accession>A0ABX4MGP4</accession>
<sequence>MPAEWWERALDGWRGWWARHAGFARAVVRVQQVASIAVLVVGVVALVAVPRLAIGLVPALFMTGCLLVIGLLARTRTVGLRPLLLLMGISVPW</sequence>
<comment type="caution">
    <text evidence="2">The sequence shown here is derived from an EMBL/GenBank/DDBJ whole genome shotgun (WGS) entry which is preliminary data.</text>
</comment>
<name>A0ABX4MGP4_9ACTO</name>
<proteinExistence type="predicted"/>
<keyword evidence="1" id="KW-0472">Membrane</keyword>
<feature type="transmembrane region" description="Helical" evidence="1">
    <location>
        <begin position="26"/>
        <end position="47"/>
    </location>
</feature>
<organism evidence="2 3">
    <name type="scientific">Actinomyces ruminis</name>
    <dbReference type="NCBI Taxonomy" id="1937003"/>
    <lineage>
        <taxon>Bacteria</taxon>
        <taxon>Bacillati</taxon>
        <taxon>Actinomycetota</taxon>
        <taxon>Actinomycetes</taxon>
        <taxon>Actinomycetales</taxon>
        <taxon>Actinomycetaceae</taxon>
        <taxon>Actinomyces</taxon>
    </lineage>
</organism>
<dbReference type="EMBL" id="MTPX02000022">
    <property type="protein sequence ID" value="PHP53332.1"/>
    <property type="molecule type" value="Genomic_DNA"/>
</dbReference>
<reference evidence="2 3" key="1">
    <citation type="submission" date="2017-10" db="EMBL/GenBank/DDBJ databases">
        <title>Draft genome sequence of cellulolytic Actinomyces sp CtC72 isolated from cattle rumen fluid.</title>
        <authorList>
            <person name="Joshi A.J."/>
            <person name="Vasudevan G."/>
            <person name="Lanjekar V.B."/>
            <person name="Hivarkar S."/>
            <person name="Engineer A."/>
            <person name="Pore S.D."/>
            <person name="Dhakephalkar P.K."/>
            <person name="Dagar S."/>
        </authorList>
    </citation>
    <scope>NUCLEOTIDE SEQUENCE [LARGE SCALE GENOMIC DNA]</scope>
    <source>
        <strain evidence="3">CtC72</strain>
    </source>
</reference>
<protein>
    <submittedName>
        <fullName evidence="2">Uncharacterized protein</fullName>
    </submittedName>
</protein>
<keyword evidence="1" id="KW-0812">Transmembrane</keyword>
<gene>
    <name evidence="2" type="ORF">BW737_003420</name>
</gene>
<evidence type="ECO:0000313" key="2">
    <source>
        <dbReference type="EMBL" id="PHP53332.1"/>
    </source>
</evidence>
<feature type="transmembrane region" description="Helical" evidence="1">
    <location>
        <begin position="53"/>
        <end position="73"/>
    </location>
</feature>
<evidence type="ECO:0000313" key="3">
    <source>
        <dbReference type="Proteomes" id="UP000194577"/>
    </source>
</evidence>
<keyword evidence="3" id="KW-1185">Reference proteome</keyword>